<dbReference type="HOGENOM" id="CLU_1493617_0_0_11"/>
<dbReference type="KEGG" id="cai:Caci_4068"/>
<evidence type="ECO:0000313" key="2">
    <source>
        <dbReference type="Proteomes" id="UP000000851"/>
    </source>
</evidence>
<organism evidence="1 2">
    <name type="scientific">Catenulispora acidiphila (strain DSM 44928 / JCM 14897 / NBRC 102108 / NRRL B-24433 / ID139908)</name>
    <dbReference type="NCBI Taxonomy" id="479433"/>
    <lineage>
        <taxon>Bacteria</taxon>
        <taxon>Bacillati</taxon>
        <taxon>Actinomycetota</taxon>
        <taxon>Actinomycetes</taxon>
        <taxon>Catenulisporales</taxon>
        <taxon>Catenulisporaceae</taxon>
        <taxon>Catenulispora</taxon>
    </lineage>
</organism>
<sequence length="180" mass="19322">MTATPRPGPATESSGARTADLLDFLDFARAAGLLTQSSAAAYRLGASRILSALPEHATEDLSVLNPDHAIAVFEAAENSESVSRATRRQYAGSFRKALHLFCSYMAEPERWHARAEQGAAPGWTPACDGGLDLEIPLPRKRSMRLHLPADLTANDARLIRRNVSNYLAAITPAAPGANED</sequence>
<dbReference type="AlphaFoldDB" id="C7QG88"/>
<gene>
    <name evidence="1" type="ordered locus">Caci_4068</name>
</gene>
<evidence type="ECO:0008006" key="3">
    <source>
        <dbReference type="Google" id="ProtNLM"/>
    </source>
</evidence>
<dbReference type="Proteomes" id="UP000000851">
    <property type="component" value="Chromosome"/>
</dbReference>
<name>C7QG88_CATAD</name>
<dbReference type="InParanoid" id="C7QG88"/>
<dbReference type="STRING" id="479433.Caci_4068"/>
<dbReference type="EMBL" id="CP001700">
    <property type="protein sequence ID" value="ACU72933.1"/>
    <property type="molecule type" value="Genomic_DNA"/>
</dbReference>
<evidence type="ECO:0000313" key="1">
    <source>
        <dbReference type="EMBL" id="ACU72933.1"/>
    </source>
</evidence>
<reference evidence="1 2" key="1">
    <citation type="journal article" date="2009" name="Stand. Genomic Sci.">
        <title>Complete genome sequence of Catenulispora acidiphila type strain (ID 139908).</title>
        <authorList>
            <person name="Copeland A."/>
            <person name="Lapidus A."/>
            <person name="Glavina Del Rio T."/>
            <person name="Nolan M."/>
            <person name="Lucas S."/>
            <person name="Chen F."/>
            <person name="Tice H."/>
            <person name="Cheng J.F."/>
            <person name="Bruce D."/>
            <person name="Goodwin L."/>
            <person name="Pitluck S."/>
            <person name="Mikhailova N."/>
            <person name="Pati A."/>
            <person name="Ivanova N."/>
            <person name="Mavromatis K."/>
            <person name="Chen A."/>
            <person name="Palaniappan K."/>
            <person name="Chain P."/>
            <person name="Land M."/>
            <person name="Hauser L."/>
            <person name="Chang Y.J."/>
            <person name="Jeffries C.D."/>
            <person name="Chertkov O."/>
            <person name="Brettin T."/>
            <person name="Detter J.C."/>
            <person name="Han C."/>
            <person name="Ali Z."/>
            <person name="Tindall B.J."/>
            <person name="Goker M."/>
            <person name="Bristow J."/>
            <person name="Eisen J.A."/>
            <person name="Markowitz V."/>
            <person name="Hugenholtz P."/>
            <person name="Kyrpides N.C."/>
            <person name="Klenk H.P."/>
        </authorList>
    </citation>
    <scope>NUCLEOTIDE SEQUENCE [LARGE SCALE GENOMIC DNA]</scope>
    <source>
        <strain evidence="2">DSM 44928 / JCM 14897 / NBRC 102108 / NRRL B-24433 / ID139908</strain>
    </source>
</reference>
<accession>C7QG88</accession>
<protein>
    <recommendedName>
        <fullName evidence="3">Core-binding (CB) domain-containing protein</fullName>
    </recommendedName>
</protein>
<dbReference type="RefSeq" id="WP_015792662.1">
    <property type="nucleotide sequence ID" value="NC_013131.1"/>
</dbReference>
<keyword evidence="2" id="KW-1185">Reference proteome</keyword>
<proteinExistence type="predicted"/>